<proteinExistence type="predicted"/>
<name>A0A6C0HQZ0_9ZZZZ</name>
<reference evidence="1" key="1">
    <citation type="journal article" date="2020" name="Nature">
        <title>Giant virus diversity and host interactions through global metagenomics.</title>
        <authorList>
            <person name="Schulz F."/>
            <person name="Roux S."/>
            <person name="Paez-Espino D."/>
            <person name="Jungbluth S."/>
            <person name="Walsh D.A."/>
            <person name="Denef V.J."/>
            <person name="McMahon K.D."/>
            <person name="Konstantinidis K.T."/>
            <person name="Eloe-Fadrosh E.A."/>
            <person name="Kyrpides N.C."/>
            <person name="Woyke T."/>
        </authorList>
    </citation>
    <scope>NUCLEOTIDE SEQUENCE</scope>
    <source>
        <strain evidence="1">GVMAG-M-3300023184-165</strain>
    </source>
</reference>
<sequence length="197" mass="21862">MAFVTDYTFDNMSRIGNDTCFQDQETLQNISSCNYLLQNYFANDCTMTKPIALATSQPCVFYNGPSSVGSGGCVVDDSSKLLLGGIQTHPKCRIDLFQRPFATVPYLGRGSVDPVLEAQIQQGELLTNKRSVNKLAEKSYIKYQSTPLLPSVQDRVTNPAYCVEGVASEGWIRGGVPSRELTRDRDYYANHTSTQYV</sequence>
<dbReference type="EMBL" id="MN740003">
    <property type="protein sequence ID" value="QHT82757.1"/>
    <property type="molecule type" value="Genomic_DNA"/>
</dbReference>
<dbReference type="AlphaFoldDB" id="A0A6C0HQZ0"/>
<accession>A0A6C0HQZ0</accession>
<protein>
    <submittedName>
        <fullName evidence="1">Uncharacterized protein</fullName>
    </submittedName>
</protein>
<evidence type="ECO:0000313" key="1">
    <source>
        <dbReference type="EMBL" id="QHT82757.1"/>
    </source>
</evidence>
<organism evidence="1">
    <name type="scientific">viral metagenome</name>
    <dbReference type="NCBI Taxonomy" id="1070528"/>
    <lineage>
        <taxon>unclassified sequences</taxon>
        <taxon>metagenomes</taxon>
        <taxon>organismal metagenomes</taxon>
    </lineage>
</organism>